<dbReference type="EMBL" id="FQWY01000007">
    <property type="protein sequence ID" value="SHG61697.1"/>
    <property type="molecule type" value="Genomic_DNA"/>
</dbReference>
<keyword evidence="4" id="KW-1185">Reference proteome</keyword>
<proteinExistence type="predicted"/>
<dbReference type="AlphaFoldDB" id="A0A1M5L9J8"/>
<evidence type="ECO:0000256" key="2">
    <source>
        <dbReference type="SAM" id="SignalP"/>
    </source>
</evidence>
<reference evidence="4" key="1">
    <citation type="submission" date="2016-11" db="EMBL/GenBank/DDBJ databases">
        <authorList>
            <person name="Varghese N."/>
            <person name="Submissions S."/>
        </authorList>
    </citation>
    <scope>NUCLEOTIDE SEQUENCE [LARGE SCALE GENOMIC DNA]</scope>
    <source>
        <strain evidence="4">DSM 11003</strain>
    </source>
</reference>
<dbReference type="RefSeq" id="WP_073089789.1">
    <property type="nucleotide sequence ID" value="NZ_FQWY01000007.1"/>
</dbReference>
<feature type="region of interest" description="Disordered" evidence="1">
    <location>
        <begin position="31"/>
        <end position="56"/>
    </location>
</feature>
<evidence type="ECO:0008006" key="5">
    <source>
        <dbReference type="Google" id="ProtNLM"/>
    </source>
</evidence>
<protein>
    <recommendedName>
        <fullName evidence="5">Lipoprotein</fullName>
    </recommendedName>
</protein>
<organism evidence="3 4">
    <name type="scientific">Thermosyntropha lipolytica DSM 11003</name>
    <dbReference type="NCBI Taxonomy" id="1123382"/>
    <lineage>
        <taxon>Bacteria</taxon>
        <taxon>Bacillati</taxon>
        <taxon>Bacillota</taxon>
        <taxon>Clostridia</taxon>
        <taxon>Eubacteriales</taxon>
        <taxon>Syntrophomonadaceae</taxon>
        <taxon>Thermosyntropha</taxon>
    </lineage>
</organism>
<feature type="signal peptide" evidence="2">
    <location>
        <begin position="1"/>
        <end position="22"/>
    </location>
</feature>
<sequence>MRKKGWLLLLVIFLLFSTLACGGSKTEKEKASDKAAVTENKADSPTPVNEPQGTMKMDYDDKKGVALPKGYPSDLLPIYEGSHIFQVIELEGGYTIVACTKDDVKKVMSFYENILTKAQPITETKTGESLTSYGFIGNYTYTIDIAKSNEYEGYNTSIGIILNPQR</sequence>
<feature type="chain" id="PRO_5038412812" description="Lipoprotein" evidence="2">
    <location>
        <begin position="23"/>
        <end position="166"/>
    </location>
</feature>
<accession>A0A1M5L9J8</accession>
<keyword evidence="2" id="KW-0732">Signal</keyword>
<evidence type="ECO:0000313" key="3">
    <source>
        <dbReference type="EMBL" id="SHG61697.1"/>
    </source>
</evidence>
<name>A0A1M5L9J8_9FIRM</name>
<dbReference type="Proteomes" id="UP000242329">
    <property type="component" value="Unassembled WGS sequence"/>
</dbReference>
<evidence type="ECO:0000256" key="1">
    <source>
        <dbReference type="SAM" id="MobiDB-lite"/>
    </source>
</evidence>
<dbReference type="OrthoDB" id="2084603at2"/>
<evidence type="ECO:0000313" key="4">
    <source>
        <dbReference type="Proteomes" id="UP000242329"/>
    </source>
</evidence>
<dbReference type="PROSITE" id="PS51257">
    <property type="entry name" value="PROKAR_LIPOPROTEIN"/>
    <property type="match status" value="1"/>
</dbReference>
<gene>
    <name evidence="3" type="ORF">SAMN02745221_00607</name>
</gene>